<name>A0A6L2KMI3_TANCI</name>
<evidence type="ECO:0000313" key="1">
    <source>
        <dbReference type="EMBL" id="GEU50661.1"/>
    </source>
</evidence>
<protein>
    <recommendedName>
        <fullName evidence="2">Reverse transcriptase domain-containing protein</fullName>
    </recommendedName>
</protein>
<accession>A0A6L2KMI3</accession>
<reference evidence="1" key="1">
    <citation type="journal article" date="2019" name="Sci. Rep.">
        <title>Draft genome of Tanacetum cinerariifolium, the natural source of mosquito coil.</title>
        <authorList>
            <person name="Yamashiro T."/>
            <person name="Shiraishi A."/>
            <person name="Satake H."/>
            <person name="Nakayama K."/>
        </authorList>
    </citation>
    <scope>NUCLEOTIDE SEQUENCE</scope>
</reference>
<gene>
    <name evidence="1" type="ORF">Tci_022639</name>
</gene>
<sequence length="331" mass="38627">MAGLVTKEYISTTSKSFVSYDINGKMIKKNFIEIEGTFLLKVHNNTFFENDGEDVFKHINSFLEVVELLKIKGLSHDRFRLSVFSISLSGAASEWFTKECIGTISTWDDLVERFVLKFYNLCDHEETEDNNDPDVINNVPENFKINDDLFKFDSPLDETLALKAIIEGSWGDANPGVIKFRRWLKSCFENFHELKNEVLVKLEECWWKVNTHEIAPFTLTENFGRGPYVNIKTEWAKNPYLDVNHIFGRDYEASNISCTQENHEHKGNLIPEPLNYRVRRFKMMKYSFTNNEEYITVKVSECLKHLKDSLDAYQELLRLINEGWVVTTPED</sequence>
<organism evidence="1">
    <name type="scientific">Tanacetum cinerariifolium</name>
    <name type="common">Dalmatian daisy</name>
    <name type="synonym">Chrysanthemum cinerariifolium</name>
    <dbReference type="NCBI Taxonomy" id="118510"/>
    <lineage>
        <taxon>Eukaryota</taxon>
        <taxon>Viridiplantae</taxon>
        <taxon>Streptophyta</taxon>
        <taxon>Embryophyta</taxon>
        <taxon>Tracheophyta</taxon>
        <taxon>Spermatophyta</taxon>
        <taxon>Magnoliopsida</taxon>
        <taxon>eudicotyledons</taxon>
        <taxon>Gunneridae</taxon>
        <taxon>Pentapetalae</taxon>
        <taxon>asterids</taxon>
        <taxon>campanulids</taxon>
        <taxon>Asterales</taxon>
        <taxon>Asteraceae</taxon>
        <taxon>Asteroideae</taxon>
        <taxon>Anthemideae</taxon>
        <taxon>Anthemidinae</taxon>
        <taxon>Tanacetum</taxon>
    </lineage>
</organism>
<proteinExistence type="predicted"/>
<dbReference type="AlphaFoldDB" id="A0A6L2KMI3"/>
<dbReference type="EMBL" id="BKCJ010002748">
    <property type="protein sequence ID" value="GEU50661.1"/>
    <property type="molecule type" value="Genomic_DNA"/>
</dbReference>
<evidence type="ECO:0008006" key="2">
    <source>
        <dbReference type="Google" id="ProtNLM"/>
    </source>
</evidence>
<comment type="caution">
    <text evidence="1">The sequence shown here is derived from an EMBL/GenBank/DDBJ whole genome shotgun (WGS) entry which is preliminary data.</text>
</comment>